<dbReference type="Proteomes" id="UP000824124">
    <property type="component" value="Unassembled WGS sequence"/>
</dbReference>
<gene>
    <name evidence="2" type="ORF">IAB00_02930</name>
</gene>
<proteinExistence type="predicted"/>
<dbReference type="AlphaFoldDB" id="A0A9D1KXL4"/>
<feature type="compositionally biased region" description="Basic and acidic residues" evidence="1">
    <location>
        <begin position="87"/>
        <end position="101"/>
    </location>
</feature>
<evidence type="ECO:0000313" key="3">
    <source>
        <dbReference type="Proteomes" id="UP000824124"/>
    </source>
</evidence>
<reference evidence="2" key="1">
    <citation type="submission" date="2020-10" db="EMBL/GenBank/DDBJ databases">
        <authorList>
            <person name="Gilroy R."/>
        </authorList>
    </citation>
    <scope>NUCLEOTIDE SEQUENCE</scope>
    <source>
        <strain evidence="2">2830</strain>
    </source>
</reference>
<feature type="region of interest" description="Disordered" evidence="1">
    <location>
        <begin position="87"/>
        <end position="144"/>
    </location>
</feature>
<organism evidence="2 3">
    <name type="scientific">Candidatus Avidehalobacter gallistercoris</name>
    <dbReference type="NCBI Taxonomy" id="2840694"/>
    <lineage>
        <taxon>Bacteria</taxon>
        <taxon>Bacillati</taxon>
        <taxon>Bacillota</taxon>
        <taxon>Clostridia</taxon>
        <taxon>Eubacteriales</taxon>
        <taxon>Peptococcaceae</taxon>
        <taxon>Peptococcaceae incertae sedis</taxon>
        <taxon>Candidatus Avidehalobacter</taxon>
    </lineage>
</organism>
<comment type="caution">
    <text evidence="2">The sequence shown here is derived from an EMBL/GenBank/DDBJ whole genome shotgun (WGS) entry which is preliminary data.</text>
</comment>
<evidence type="ECO:0000256" key="1">
    <source>
        <dbReference type="SAM" id="MobiDB-lite"/>
    </source>
</evidence>
<dbReference type="EMBL" id="DVMH01000018">
    <property type="protein sequence ID" value="HIU10187.1"/>
    <property type="molecule type" value="Genomic_DNA"/>
</dbReference>
<accession>A0A9D1KXL4</accession>
<sequence length="296" mass="32033">MRLKTDDARGRGDTPLGDAAFWLEETLALTEQISECLPRLWPDELPAELDTAEAMLLAAGVWPEPEDQISSALLDYFVPAAAGKRSDCKPESVEAAGEHGGGRPQVSPGATHIVRRERDVTSVSGQGGQQQRRERASEVSSASAVPDVLNEYPAVELAQELATPHTAAALPKVWHEINSANDLLLAAEEVDSAPEFYGLTAELRTAANDTPEHMDMTPGAVWQETAEESRTAGAARVIWRKTSGRDSGIESSLPGMAESSKVFKETAAVDIDKLAEIVAERLRERLEIILQSRPFV</sequence>
<reference evidence="2" key="2">
    <citation type="journal article" date="2021" name="PeerJ">
        <title>Extensive microbial diversity within the chicken gut microbiome revealed by metagenomics and culture.</title>
        <authorList>
            <person name="Gilroy R."/>
            <person name="Ravi A."/>
            <person name="Getino M."/>
            <person name="Pursley I."/>
            <person name="Horton D.L."/>
            <person name="Alikhan N.F."/>
            <person name="Baker D."/>
            <person name="Gharbi K."/>
            <person name="Hall N."/>
            <person name="Watson M."/>
            <person name="Adriaenssens E.M."/>
            <person name="Foster-Nyarko E."/>
            <person name="Jarju S."/>
            <person name="Secka A."/>
            <person name="Antonio M."/>
            <person name="Oren A."/>
            <person name="Chaudhuri R.R."/>
            <person name="La Ragione R."/>
            <person name="Hildebrand F."/>
            <person name="Pallen M.J."/>
        </authorList>
    </citation>
    <scope>NUCLEOTIDE SEQUENCE</scope>
    <source>
        <strain evidence="2">2830</strain>
    </source>
</reference>
<protein>
    <submittedName>
        <fullName evidence="2">Uncharacterized protein</fullName>
    </submittedName>
</protein>
<evidence type="ECO:0000313" key="2">
    <source>
        <dbReference type="EMBL" id="HIU10187.1"/>
    </source>
</evidence>
<name>A0A9D1KXL4_9FIRM</name>